<keyword evidence="1" id="KW-1133">Transmembrane helix</keyword>
<feature type="transmembrane region" description="Helical" evidence="1">
    <location>
        <begin position="17"/>
        <end position="38"/>
    </location>
</feature>
<name>A0ABV2PNB7_9BACI</name>
<reference evidence="2 3" key="1">
    <citation type="submission" date="2024-06" db="EMBL/GenBank/DDBJ databases">
        <title>Sorghum-associated microbial communities from plants grown in Nebraska, USA.</title>
        <authorList>
            <person name="Schachtman D."/>
        </authorList>
    </citation>
    <scope>NUCLEOTIDE SEQUENCE [LARGE SCALE GENOMIC DNA]</scope>
    <source>
        <strain evidence="2 3">736</strain>
    </source>
</reference>
<dbReference type="Proteomes" id="UP001549363">
    <property type="component" value="Unassembled WGS sequence"/>
</dbReference>
<sequence length="41" mass="4816">MYETTTLKEKYALMLKMIVPILVTQVAIYLISFFDILMSSR</sequence>
<gene>
    <name evidence="2" type="ORF">ABIA69_003489</name>
</gene>
<comment type="caution">
    <text evidence="2">The sequence shown here is derived from an EMBL/GenBank/DDBJ whole genome shotgun (WGS) entry which is preliminary data.</text>
</comment>
<proteinExistence type="predicted"/>
<protein>
    <submittedName>
        <fullName evidence="2">Uncharacterized protein</fullName>
    </submittedName>
</protein>
<evidence type="ECO:0000313" key="2">
    <source>
        <dbReference type="EMBL" id="MET4562299.1"/>
    </source>
</evidence>
<dbReference type="RefSeq" id="WP_354472472.1">
    <property type="nucleotide sequence ID" value="NZ_JBEPSB010000019.1"/>
</dbReference>
<evidence type="ECO:0000313" key="3">
    <source>
        <dbReference type="Proteomes" id="UP001549363"/>
    </source>
</evidence>
<dbReference type="EMBL" id="JBEPSB010000019">
    <property type="protein sequence ID" value="MET4562299.1"/>
    <property type="molecule type" value="Genomic_DNA"/>
</dbReference>
<keyword evidence="3" id="KW-1185">Reference proteome</keyword>
<keyword evidence="1" id="KW-0812">Transmembrane</keyword>
<organism evidence="2 3">
    <name type="scientific">Lysinibacillus parviboronicapiens</name>
    <dbReference type="NCBI Taxonomy" id="436516"/>
    <lineage>
        <taxon>Bacteria</taxon>
        <taxon>Bacillati</taxon>
        <taxon>Bacillota</taxon>
        <taxon>Bacilli</taxon>
        <taxon>Bacillales</taxon>
        <taxon>Bacillaceae</taxon>
        <taxon>Lysinibacillus</taxon>
    </lineage>
</organism>
<keyword evidence="1" id="KW-0472">Membrane</keyword>
<evidence type="ECO:0000256" key="1">
    <source>
        <dbReference type="SAM" id="Phobius"/>
    </source>
</evidence>
<accession>A0ABV2PNB7</accession>